<dbReference type="GO" id="GO:0016491">
    <property type="term" value="F:oxidoreductase activity"/>
    <property type="evidence" value="ECO:0007669"/>
    <property type="project" value="InterPro"/>
</dbReference>
<dbReference type="EMBL" id="CP003169">
    <property type="protein sequence ID" value="AEV73773.1"/>
    <property type="molecule type" value="Genomic_DNA"/>
</dbReference>
<dbReference type="PANTHER" id="PTHR23026:SF123">
    <property type="entry name" value="NAD(P)H NITROREDUCTASE RV3131-RELATED"/>
    <property type="match status" value="1"/>
</dbReference>
<evidence type="ECO:0000313" key="1">
    <source>
        <dbReference type="EMBL" id="AEV73773.1"/>
    </source>
</evidence>
<keyword evidence="2" id="KW-1185">Reference proteome</keyword>
<dbReference type="KEGG" id="mrh:MycrhN_3247"/>
<name>G8RNS2_MYCRN</name>
<dbReference type="PANTHER" id="PTHR23026">
    <property type="entry name" value="NADPH NITROREDUCTASE"/>
    <property type="match status" value="1"/>
</dbReference>
<dbReference type="OrthoDB" id="8156917at2"/>
<dbReference type="Proteomes" id="UP000005442">
    <property type="component" value="Chromosome"/>
</dbReference>
<organism evidence="1 2">
    <name type="scientific">Mycolicibacterium rhodesiae (strain NBB3)</name>
    <name type="common">Mycobacterium rhodesiae</name>
    <dbReference type="NCBI Taxonomy" id="710685"/>
    <lineage>
        <taxon>Bacteria</taxon>
        <taxon>Bacillati</taxon>
        <taxon>Actinomycetota</taxon>
        <taxon>Actinomycetes</taxon>
        <taxon>Mycobacteriales</taxon>
        <taxon>Mycobacteriaceae</taxon>
        <taxon>Mycolicibacterium</taxon>
    </lineage>
</organism>
<evidence type="ECO:0000313" key="2">
    <source>
        <dbReference type="Proteomes" id="UP000005442"/>
    </source>
</evidence>
<dbReference type="SUPFAM" id="SSF55469">
    <property type="entry name" value="FMN-dependent nitroreductase-like"/>
    <property type="match status" value="2"/>
</dbReference>
<dbReference type="InterPro" id="IPR050627">
    <property type="entry name" value="Nitroreductase/BluB"/>
</dbReference>
<dbReference type="eggNOG" id="COG0778">
    <property type="taxonomic scope" value="Bacteria"/>
</dbReference>
<reference evidence="1 2" key="1">
    <citation type="submission" date="2011-12" db="EMBL/GenBank/DDBJ databases">
        <title>Complete sequence of Mycobacterium rhodesiae NBB3.</title>
        <authorList>
            <consortium name="US DOE Joint Genome Institute"/>
            <person name="Lucas S."/>
            <person name="Han J."/>
            <person name="Lapidus A."/>
            <person name="Cheng J.-F."/>
            <person name="Goodwin L."/>
            <person name="Pitluck S."/>
            <person name="Peters L."/>
            <person name="Mikhailova N."/>
            <person name="Gu W."/>
            <person name="Detter J.C."/>
            <person name="Han C."/>
            <person name="Tapia R."/>
            <person name="Land M."/>
            <person name="Hauser L."/>
            <person name="Kyrpides N."/>
            <person name="Ivanova N."/>
            <person name="Pagani I."/>
            <person name="Mattes T."/>
            <person name="Holmes A."/>
            <person name="Rutledge P."/>
            <person name="Paulsen I."/>
            <person name="Coleman N."/>
            <person name="Woyke T."/>
        </authorList>
    </citation>
    <scope>NUCLEOTIDE SEQUENCE [LARGE SCALE GENOMIC DNA]</scope>
    <source>
        <strain evidence="1 2">NBB3</strain>
    </source>
</reference>
<gene>
    <name evidence="1" type="ordered locus">MycrhN_3247</name>
</gene>
<accession>G8RNS2</accession>
<dbReference type="Gene3D" id="3.40.109.10">
    <property type="entry name" value="NADH Oxidase"/>
    <property type="match status" value="1"/>
</dbReference>
<sequence>MSAPFPDRQSVHAAMLLATRAPSVHNSQPWRWRVTTEGLHLYADPDRHLPNIDPDSRDLLLSCGAALHHAVVALAAMGWQAKVTRLPDELHPTLLATIAPYRQPASELDIALAAAIPKRRTDRRHYAWWPIPAADIKLMGSRAAGAGVVLRRVESLPKLRSIVAQAVWRHATDQDYLTELAAWSGRYGSSSGVPARNIPPSDPTSPIPGRFFAGAALTQPPETAAADDGAVVLALGTGDDSKLSRLQAGEATSLVLLTATALGLSSCPVTEPLEIAETREAVRVEVLGDDTYPQMLLRIGWAPVNADPLPPTPRRPLAEVVTWLDGSPLQR</sequence>
<dbReference type="RefSeq" id="WP_014211529.1">
    <property type="nucleotide sequence ID" value="NC_016604.1"/>
</dbReference>
<dbReference type="STRING" id="710685.MycrhN_3247"/>
<dbReference type="NCBIfam" id="NF047509">
    <property type="entry name" value="Rv3131_FMN_oxido"/>
    <property type="match status" value="1"/>
</dbReference>
<dbReference type="PATRIC" id="fig|710685.3.peg.3256"/>
<dbReference type="HOGENOM" id="CLU_051479_1_0_11"/>
<protein>
    <submittedName>
        <fullName evidence="1">Nitroreductase</fullName>
    </submittedName>
</protein>
<proteinExistence type="predicted"/>
<dbReference type="InterPro" id="IPR000415">
    <property type="entry name" value="Nitroreductase-like"/>
</dbReference>
<dbReference type="AlphaFoldDB" id="G8RNS2"/>